<keyword evidence="2" id="KW-1185">Reference proteome</keyword>
<evidence type="ECO:0000313" key="2">
    <source>
        <dbReference type="Proteomes" id="UP001231649"/>
    </source>
</evidence>
<comment type="caution">
    <text evidence="1">The sequence shown here is derived from an EMBL/GenBank/DDBJ whole genome shotgun (WGS) entry which is preliminary data.</text>
</comment>
<dbReference type="Proteomes" id="UP001231649">
    <property type="component" value="Chromosome 31"/>
</dbReference>
<organism evidence="1 2">
    <name type="scientific">Mythimna loreyi</name>
    <dbReference type="NCBI Taxonomy" id="667449"/>
    <lineage>
        <taxon>Eukaryota</taxon>
        <taxon>Metazoa</taxon>
        <taxon>Ecdysozoa</taxon>
        <taxon>Arthropoda</taxon>
        <taxon>Hexapoda</taxon>
        <taxon>Insecta</taxon>
        <taxon>Pterygota</taxon>
        <taxon>Neoptera</taxon>
        <taxon>Endopterygota</taxon>
        <taxon>Lepidoptera</taxon>
        <taxon>Glossata</taxon>
        <taxon>Ditrysia</taxon>
        <taxon>Noctuoidea</taxon>
        <taxon>Noctuidae</taxon>
        <taxon>Noctuinae</taxon>
        <taxon>Hadenini</taxon>
        <taxon>Mythimna</taxon>
    </lineage>
</organism>
<gene>
    <name evidence="1" type="ORF">PYW08_012715</name>
</gene>
<evidence type="ECO:0000313" key="1">
    <source>
        <dbReference type="EMBL" id="KAJ8705669.1"/>
    </source>
</evidence>
<proteinExistence type="predicted"/>
<dbReference type="EMBL" id="CM056807">
    <property type="protein sequence ID" value="KAJ8705669.1"/>
    <property type="molecule type" value="Genomic_DNA"/>
</dbReference>
<sequence length="423" mass="49686">MSSESWKLEKDLCRCCHSEGSFKNLSEPAQSGGLVEIYTDMLNECFDIDMAPVPGLLSAATYTICEICIIRLRDASEFKKQVLTCEERFKDLYNKNIIRASTTLISVEVKQELPEVDVEAQDTFKVEVSQDEDDDDDYNEPIDIQISEEEDIKPAKVEVPKKRKCKAKKTVKPAKKCVPTKKTKRKSVKVDKADEENDDEAEKKQERVVTPRFYVKYEDYKKVGDVYHCARCDKTYSGLHSLTWHVKQKHYQIPRFKCSVCNDKFMTLPPLRIHKLEVHNIDDRVKCNVCDKKFNTEIQLKNHLKFFHMHGDVGKRYTCEFCDYVCFHYAHMYKHKFKHKTVKDYHCKFCKKAFKRKTTLDFHERIHTGDRRKVCAECGQAFVQKASLNYHMTKYHPEGRLIIIIMLYPPGKKQAEIRRRNFS</sequence>
<name>A0ACC2Q2U4_9NEOP</name>
<accession>A0ACC2Q2U4</accession>
<protein>
    <submittedName>
        <fullName evidence="1">Uncharacterized protein</fullName>
    </submittedName>
</protein>
<reference evidence="1" key="1">
    <citation type="submission" date="2023-03" db="EMBL/GenBank/DDBJ databases">
        <title>Chromosome-level genomes of two armyworms, Mythimna separata and Mythimna loreyi, provide insights into the biosynthesis and reception of sex pheromones.</title>
        <authorList>
            <person name="Zhao H."/>
        </authorList>
    </citation>
    <scope>NUCLEOTIDE SEQUENCE</scope>
    <source>
        <strain evidence="1">BeijingLab</strain>
    </source>
</reference>